<dbReference type="InterPro" id="IPR025812">
    <property type="entry name" value="Trm10_C_MTase_dom"/>
</dbReference>
<evidence type="ECO:0000256" key="10">
    <source>
        <dbReference type="ARBA" id="ARBA00023054"/>
    </source>
</evidence>
<sequence length="518" mass="60121">MHFEKQLVIRDVTVTTTLPKGITTMMISPRNLLCCKSYQGFVASFHLSRGHDAKQHFNIFDVRRKKGTPKKTEKITGEGVDLLDQAQGEISPEKRDLARDINKIVQAMTRPRMHTENLNLKPKPLIDTCKITSPLAKLFIDPPDDPLDIFDHEIESWGDEKVQEMKRLYAYQFCLENEQPYKYELPEDVDQSNFLTDPDLRRKFLPESEPFNAKLMRFYMLKCALKNQKKRKTATKKRERGEVEDNGPTYGENFPNVILPRFGKGAISHVYSERMQSAKKFNQPLVVDMRFHTKWNREGTSLYSQLRMMLGENRVSRFPFHMVLCNYDEESPLAQEMRIDANSMLFNTCTTTNKSYLEMQPLIDRESLVYLSPNAHRTMTEFSHNKIYIFGGLIDLKAQTNLSKTICETENIRCEKFPLGQYLDWGGVGGKQELTVDVCMRVLLALKAGGNWVDAFRHIPYRLHRGLTEMGKDLAKQDPNTIEYFDRGRHWLESLNREKSSPATDTAFVRFQKFLDAN</sequence>
<evidence type="ECO:0000256" key="15">
    <source>
        <dbReference type="ARBA" id="ARBA00031759"/>
    </source>
</evidence>
<evidence type="ECO:0000256" key="9">
    <source>
        <dbReference type="ARBA" id="ARBA00022946"/>
    </source>
</evidence>
<organism evidence="21 22">
    <name type="scientific">Clavelina lepadiformis</name>
    <name type="common">Light-bulb sea squirt</name>
    <name type="synonym">Ascidia lepadiformis</name>
    <dbReference type="NCBI Taxonomy" id="159417"/>
    <lineage>
        <taxon>Eukaryota</taxon>
        <taxon>Metazoa</taxon>
        <taxon>Chordata</taxon>
        <taxon>Tunicata</taxon>
        <taxon>Ascidiacea</taxon>
        <taxon>Aplousobranchia</taxon>
        <taxon>Clavelinidae</taxon>
        <taxon>Clavelina</taxon>
    </lineage>
</organism>
<evidence type="ECO:0000256" key="19">
    <source>
        <dbReference type="ARBA" id="ARBA00048481"/>
    </source>
</evidence>
<evidence type="ECO:0000256" key="8">
    <source>
        <dbReference type="ARBA" id="ARBA00022694"/>
    </source>
</evidence>
<protein>
    <recommendedName>
        <fullName evidence="4">tRNA methyltransferase 10 homolog C</fullName>
        <ecNumber evidence="2">2.1.1.218</ecNumber>
        <ecNumber evidence="3">2.1.1.221</ecNumber>
    </recommendedName>
    <alternativeName>
        <fullName evidence="14">Mitochondrial ribonuclease P protein 1</fullName>
    </alternativeName>
    <alternativeName>
        <fullName evidence="13">RNA (guanine-9-)-methyltransferase domain-containing protein 1</fullName>
    </alternativeName>
    <alternativeName>
        <fullName evidence="15">mRNA methyladenosine-N(1)-methyltransferase</fullName>
    </alternativeName>
    <alternativeName>
        <fullName evidence="16">tRNA (adenine(9)-N(1))-methyltransferase</fullName>
    </alternativeName>
    <alternativeName>
        <fullName evidence="12">tRNA (guanine(9)-N(1))-methyltransferase</fullName>
    </alternativeName>
</protein>
<dbReference type="InterPro" id="IPR007356">
    <property type="entry name" value="tRNA_m1G_MeTrfase_euk"/>
</dbReference>
<dbReference type="EMBL" id="CAWYQH010000090">
    <property type="protein sequence ID" value="CAK8682501.1"/>
    <property type="molecule type" value="Genomic_DNA"/>
</dbReference>
<evidence type="ECO:0000256" key="5">
    <source>
        <dbReference type="ARBA" id="ARBA00022603"/>
    </source>
</evidence>
<feature type="domain" description="SAM-dependent MTase TRM10-type" evidence="20">
    <location>
        <begin position="271"/>
        <end position="466"/>
    </location>
</feature>
<accession>A0ABP0FVE4</accession>
<dbReference type="EC" id="2.1.1.218" evidence="2"/>
<keyword evidence="5" id="KW-0489">Methyltransferase</keyword>
<evidence type="ECO:0000313" key="21">
    <source>
        <dbReference type="EMBL" id="CAK8682501.1"/>
    </source>
</evidence>
<evidence type="ECO:0000259" key="20">
    <source>
        <dbReference type="PROSITE" id="PS51675"/>
    </source>
</evidence>
<comment type="catalytic activity">
    <reaction evidence="17">
        <text>adenosine(9) in tRNA + S-adenosyl-L-methionine = N(1)-methyladenosine(9) in tRNA + S-adenosyl-L-homocysteine + H(+)</text>
        <dbReference type="Rhea" id="RHEA:43148"/>
        <dbReference type="Rhea" id="RHEA-COMP:10363"/>
        <dbReference type="Rhea" id="RHEA-COMP:10364"/>
        <dbReference type="ChEBI" id="CHEBI:15378"/>
        <dbReference type="ChEBI" id="CHEBI:57856"/>
        <dbReference type="ChEBI" id="CHEBI:59789"/>
        <dbReference type="ChEBI" id="CHEBI:74411"/>
        <dbReference type="ChEBI" id="CHEBI:74491"/>
        <dbReference type="EC" id="2.1.1.218"/>
    </reaction>
</comment>
<evidence type="ECO:0000256" key="18">
    <source>
        <dbReference type="ARBA" id="ARBA00048434"/>
    </source>
</evidence>
<comment type="catalytic activity">
    <reaction evidence="18">
        <text>guanosine(9) in tRNA + S-adenosyl-L-methionine = N(1)-methylguanosine(9) in tRNA + S-adenosyl-L-homocysteine + H(+)</text>
        <dbReference type="Rhea" id="RHEA:43156"/>
        <dbReference type="Rhea" id="RHEA-COMP:10367"/>
        <dbReference type="Rhea" id="RHEA-COMP:10368"/>
        <dbReference type="ChEBI" id="CHEBI:15378"/>
        <dbReference type="ChEBI" id="CHEBI:57856"/>
        <dbReference type="ChEBI" id="CHEBI:59789"/>
        <dbReference type="ChEBI" id="CHEBI:73542"/>
        <dbReference type="ChEBI" id="CHEBI:74269"/>
        <dbReference type="EC" id="2.1.1.221"/>
    </reaction>
</comment>
<dbReference type="EC" id="2.1.1.221" evidence="3"/>
<evidence type="ECO:0000256" key="3">
    <source>
        <dbReference type="ARBA" id="ARBA00012797"/>
    </source>
</evidence>
<keyword evidence="9" id="KW-0809">Transit peptide</keyword>
<dbReference type="Gene3D" id="3.40.1280.30">
    <property type="match status" value="1"/>
</dbReference>
<dbReference type="InterPro" id="IPR028564">
    <property type="entry name" value="MT_TRM10-typ"/>
</dbReference>
<evidence type="ECO:0000256" key="16">
    <source>
        <dbReference type="ARBA" id="ARBA00033019"/>
    </source>
</evidence>
<keyword evidence="8" id="KW-0819">tRNA processing</keyword>
<comment type="catalytic activity">
    <reaction evidence="19">
        <text>an adenosine in mRNA + S-adenosyl-L-methionine = an N(1)-methyladenosine in mRNA + S-adenosyl-L-homocysteine + H(+)</text>
        <dbReference type="Rhea" id="RHEA:55392"/>
        <dbReference type="Rhea" id="RHEA-COMP:12414"/>
        <dbReference type="Rhea" id="RHEA-COMP:12415"/>
        <dbReference type="ChEBI" id="CHEBI:15378"/>
        <dbReference type="ChEBI" id="CHEBI:57856"/>
        <dbReference type="ChEBI" id="CHEBI:59789"/>
        <dbReference type="ChEBI" id="CHEBI:74411"/>
        <dbReference type="ChEBI" id="CHEBI:74491"/>
    </reaction>
</comment>
<evidence type="ECO:0000256" key="4">
    <source>
        <dbReference type="ARBA" id="ARBA00014681"/>
    </source>
</evidence>
<evidence type="ECO:0000256" key="1">
    <source>
        <dbReference type="ARBA" id="ARBA00004173"/>
    </source>
</evidence>
<evidence type="ECO:0000313" key="22">
    <source>
        <dbReference type="Proteomes" id="UP001642483"/>
    </source>
</evidence>
<dbReference type="PANTHER" id="PTHR13563">
    <property type="entry name" value="TRNA (GUANINE-9-) METHYLTRANSFERASE"/>
    <property type="match status" value="1"/>
</dbReference>
<keyword evidence="22" id="KW-1185">Reference proteome</keyword>
<gene>
    <name evidence="21" type="ORF">CVLEPA_LOCUS13159</name>
</gene>
<evidence type="ECO:0000256" key="6">
    <source>
        <dbReference type="ARBA" id="ARBA00022679"/>
    </source>
</evidence>
<dbReference type="CDD" id="cd18102">
    <property type="entry name" value="Trm10_MRRP1"/>
    <property type="match status" value="1"/>
</dbReference>
<comment type="caution">
    <text evidence="21">The sequence shown here is derived from an EMBL/GenBank/DDBJ whole genome shotgun (WGS) entry which is preliminary data.</text>
</comment>
<keyword evidence="11" id="KW-0496">Mitochondrion</keyword>
<evidence type="ECO:0000256" key="12">
    <source>
        <dbReference type="ARBA" id="ARBA00029727"/>
    </source>
</evidence>
<proteinExistence type="predicted"/>
<keyword evidence="10" id="KW-0175">Coiled coil</keyword>
<keyword evidence="7" id="KW-0949">S-adenosyl-L-methionine</keyword>
<evidence type="ECO:0000256" key="7">
    <source>
        <dbReference type="ARBA" id="ARBA00022691"/>
    </source>
</evidence>
<dbReference type="InterPro" id="IPR038459">
    <property type="entry name" value="MT_TRM10-typ_sf"/>
</dbReference>
<keyword evidence="6" id="KW-0808">Transferase</keyword>
<comment type="subcellular location">
    <subcellularLocation>
        <location evidence="1">Mitochondrion</location>
    </subcellularLocation>
</comment>
<evidence type="ECO:0000256" key="13">
    <source>
        <dbReference type="ARBA" id="ARBA00029803"/>
    </source>
</evidence>
<evidence type="ECO:0000256" key="2">
    <source>
        <dbReference type="ARBA" id="ARBA00012794"/>
    </source>
</evidence>
<dbReference type="Proteomes" id="UP001642483">
    <property type="component" value="Unassembled WGS sequence"/>
</dbReference>
<dbReference type="PROSITE" id="PS51675">
    <property type="entry name" value="SAM_MT_TRM10"/>
    <property type="match status" value="1"/>
</dbReference>
<evidence type="ECO:0000256" key="14">
    <source>
        <dbReference type="ARBA" id="ARBA00030623"/>
    </source>
</evidence>
<evidence type="ECO:0000256" key="17">
    <source>
        <dbReference type="ARBA" id="ARBA00048278"/>
    </source>
</evidence>
<name>A0ABP0FVE4_CLALP</name>
<reference evidence="21 22" key="1">
    <citation type="submission" date="2024-02" db="EMBL/GenBank/DDBJ databases">
        <authorList>
            <person name="Daric V."/>
            <person name="Darras S."/>
        </authorList>
    </citation>
    <scope>NUCLEOTIDE SEQUENCE [LARGE SCALE GENOMIC DNA]</scope>
</reference>
<evidence type="ECO:0000256" key="11">
    <source>
        <dbReference type="ARBA" id="ARBA00023128"/>
    </source>
</evidence>
<dbReference type="PANTHER" id="PTHR13563:SF5">
    <property type="entry name" value="TRNA METHYLTRANSFERASE 10 HOMOLOG C"/>
    <property type="match status" value="1"/>
</dbReference>